<dbReference type="PROSITE" id="PS00714">
    <property type="entry name" value="NA_DICARBOXYL_SYMP_2"/>
    <property type="match status" value="1"/>
</dbReference>
<keyword evidence="6 8" id="KW-1133">Transmembrane helix</keyword>
<dbReference type="SUPFAM" id="SSF118215">
    <property type="entry name" value="Proton glutamate symport protein"/>
    <property type="match status" value="1"/>
</dbReference>
<comment type="subcellular location">
    <subcellularLocation>
        <location evidence="1">Cell membrane</location>
        <topology evidence="1">Multi-pass membrane protein</topology>
    </subcellularLocation>
</comment>
<evidence type="ECO:0000313" key="9">
    <source>
        <dbReference type="EMBL" id="KTD44568.1"/>
    </source>
</evidence>
<feature type="transmembrane region" description="Helical" evidence="8">
    <location>
        <begin position="391"/>
        <end position="413"/>
    </location>
</feature>
<feature type="transmembrane region" description="Helical" evidence="8">
    <location>
        <begin position="189"/>
        <end position="206"/>
    </location>
</feature>
<accession>A0A0W0XJ67</accession>
<sequence>MKRGLLEDFLNDRENLLKFKRYVTIEISPILHAHNMAKFKMVYLRPLYIQVLIGMCSGVLLGVFFPDIAVIFKPVSDAFIKFIKMLIAPIIFLSLVSGIVAMNDLKEVGKIGGSALLYFIITTTFALCLGLLAANLFHPGTGLHINLNHLDINDAKHYLPNANAVSGFSGFLLNIIPVSFFSAFVDGEILQVVLVAILFSIGMMMIGEKAMPILQSIQILSGVFFKIIHLVMYLAPLAAFAAIAYCIAKFGSASLVSLLGLLVIFYMTCILFIVVILGSVLRGYSKISLFKLIKYIKTELLIAWGTSSSETVLPNLLEKLEQLGCKRSVVGFVLPVGYSFNLDGTAIYLTLAALFIAQATDIHLSMSHQLSLLAIMIISSKGAAGVSGSGFVVLASSLAAIGQIPMAGIMLILGIERLMSDGRTITNIMGNVIATILISTWQQEFDHKKAKLVLQGQEGNPLNSSFRQQETVSKK</sequence>
<dbReference type="EMBL" id="LNYP01000002">
    <property type="protein sequence ID" value="KTD44568.1"/>
    <property type="molecule type" value="Genomic_DNA"/>
</dbReference>
<evidence type="ECO:0000256" key="7">
    <source>
        <dbReference type="ARBA" id="ARBA00023136"/>
    </source>
</evidence>
<organism evidence="9 10">
    <name type="scientific">Legionella oakridgensis</name>
    <dbReference type="NCBI Taxonomy" id="29423"/>
    <lineage>
        <taxon>Bacteria</taxon>
        <taxon>Pseudomonadati</taxon>
        <taxon>Pseudomonadota</taxon>
        <taxon>Gammaproteobacteria</taxon>
        <taxon>Legionellales</taxon>
        <taxon>Legionellaceae</taxon>
        <taxon>Legionella</taxon>
    </lineage>
</organism>
<dbReference type="GO" id="GO:0070778">
    <property type="term" value="P:L-aspartate transmembrane transport"/>
    <property type="evidence" value="ECO:0007669"/>
    <property type="project" value="TreeGrafter"/>
</dbReference>
<dbReference type="AlphaFoldDB" id="A0A0W0XJ67"/>
<dbReference type="PRINTS" id="PR00173">
    <property type="entry name" value="EDTRNSPORT"/>
</dbReference>
<evidence type="ECO:0000256" key="2">
    <source>
        <dbReference type="ARBA" id="ARBA00022448"/>
    </source>
</evidence>
<evidence type="ECO:0000256" key="3">
    <source>
        <dbReference type="ARBA" id="ARBA00022475"/>
    </source>
</evidence>
<gene>
    <name evidence="9" type="primary">dctA</name>
    <name evidence="9" type="ORF">Loak_0079</name>
</gene>
<dbReference type="FunFam" id="1.10.3860.10:FF:000001">
    <property type="entry name" value="C4-dicarboxylate transport protein"/>
    <property type="match status" value="1"/>
</dbReference>
<evidence type="ECO:0000313" key="10">
    <source>
        <dbReference type="Proteomes" id="UP000054858"/>
    </source>
</evidence>
<evidence type="ECO:0000256" key="4">
    <source>
        <dbReference type="ARBA" id="ARBA00022692"/>
    </source>
</evidence>
<feature type="transmembrane region" description="Helical" evidence="8">
    <location>
        <begin position="47"/>
        <end position="70"/>
    </location>
</feature>
<evidence type="ECO:0000256" key="8">
    <source>
        <dbReference type="SAM" id="Phobius"/>
    </source>
</evidence>
<keyword evidence="4 8" id="KW-0812">Transmembrane</keyword>
<proteinExistence type="predicted"/>
<dbReference type="InterPro" id="IPR036458">
    <property type="entry name" value="Na:dicarbo_symporter_sf"/>
</dbReference>
<dbReference type="PANTHER" id="PTHR42865">
    <property type="entry name" value="PROTON/GLUTAMATE-ASPARTATE SYMPORTER"/>
    <property type="match status" value="1"/>
</dbReference>
<dbReference type="Pfam" id="PF00375">
    <property type="entry name" value="SDF"/>
    <property type="match status" value="1"/>
</dbReference>
<evidence type="ECO:0000256" key="6">
    <source>
        <dbReference type="ARBA" id="ARBA00022989"/>
    </source>
</evidence>
<protein>
    <submittedName>
        <fullName evidence="9">C4-dicarboxylate transport protein</fullName>
    </submittedName>
</protein>
<dbReference type="GO" id="GO:0015366">
    <property type="term" value="F:malate:proton symporter activity"/>
    <property type="evidence" value="ECO:0007669"/>
    <property type="project" value="TreeGrafter"/>
</dbReference>
<dbReference type="GO" id="GO:0015138">
    <property type="term" value="F:fumarate transmembrane transporter activity"/>
    <property type="evidence" value="ECO:0007669"/>
    <property type="project" value="TreeGrafter"/>
</dbReference>
<dbReference type="InterPro" id="IPR001991">
    <property type="entry name" value="Na-dicarboxylate_symporter"/>
</dbReference>
<keyword evidence="3" id="KW-1003">Cell membrane</keyword>
<dbReference type="NCBIfam" id="NF002461">
    <property type="entry name" value="PRK01663.1"/>
    <property type="match status" value="1"/>
</dbReference>
<reference evidence="9 10" key="1">
    <citation type="submission" date="2015-11" db="EMBL/GenBank/DDBJ databases">
        <title>Genomic analysis of 38 Legionella species identifies large and diverse effector repertoires.</title>
        <authorList>
            <person name="Burstein D."/>
            <person name="Amaro F."/>
            <person name="Zusman T."/>
            <person name="Lifshitz Z."/>
            <person name="Cohen O."/>
            <person name="Gilbert J.A."/>
            <person name="Pupko T."/>
            <person name="Shuman H.A."/>
            <person name="Segal G."/>
        </authorList>
    </citation>
    <scope>NUCLEOTIDE SEQUENCE [LARGE SCALE GENOMIC DNA]</scope>
    <source>
        <strain evidence="9 10">Oak Ridge-10</strain>
    </source>
</reference>
<keyword evidence="2" id="KW-0813">Transport</keyword>
<feature type="transmembrane region" description="Helical" evidence="8">
    <location>
        <begin position="158"/>
        <end position="183"/>
    </location>
</feature>
<dbReference type="PANTHER" id="PTHR42865:SF1">
    <property type="entry name" value="AEROBIC C4-DICARBOXYLATE TRANSPORT PROTEIN"/>
    <property type="match status" value="1"/>
</dbReference>
<keyword evidence="5" id="KW-0769">Symport</keyword>
<feature type="transmembrane region" description="Helical" evidence="8">
    <location>
        <begin position="227"/>
        <end position="250"/>
    </location>
</feature>
<name>A0A0W0XJ67_9GAMM</name>
<dbReference type="GO" id="GO:0015141">
    <property type="term" value="F:succinate transmembrane transporter activity"/>
    <property type="evidence" value="ECO:0007669"/>
    <property type="project" value="TreeGrafter"/>
</dbReference>
<feature type="transmembrane region" description="Helical" evidence="8">
    <location>
        <begin position="115"/>
        <end position="137"/>
    </location>
</feature>
<dbReference type="InterPro" id="IPR018107">
    <property type="entry name" value="Na-dicarboxylate_symporter_CS"/>
</dbReference>
<keyword evidence="7 8" id="KW-0472">Membrane</keyword>
<evidence type="ECO:0000256" key="1">
    <source>
        <dbReference type="ARBA" id="ARBA00004651"/>
    </source>
</evidence>
<evidence type="ECO:0000256" key="5">
    <source>
        <dbReference type="ARBA" id="ARBA00022847"/>
    </source>
</evidence>
<dbReference type="GO" id="GO:0005886">
    <property type="term" value="C:plasma membrane"/>
    <property type="evidence" value="ECO:0007669"/>
    <property type="project" value="UniProtKB-SubCell"/>
</dbReference>
<dbReference type="Gene3D" id="1.10.3860.10">
    <property type="entry name" value="Sodium:dicarboxylate symporter"/>
    <property type="match status" value="1"/>
</dbReference>
<feature type="transmembrane region" description="Helical" evidence="8">
    <location>
        <begin position="329"/>
        <end position="356"/>
    </location>
</feature>
<feature type="transmembrane region" description="Helical" evidence="8">
    <location>
        <begin position="256"/>
        <end position="281"/>
    </location>
</feature>
<feature type="transmembrane region" description="Helical" evidence="8">
    <location>
        <begin position="82"/>
        <end position="103"/>
    </location>
</feature>
<comment type="caution">
    <text evidence="9">The sequence shown here is derived from an EMBL/GenBank/DDBJ whole genome shotgun (WGS) entry which is preliminary data.</text>
</comment>
<dbReference type="Proteomes" id="UP000054858">
    <property type="component" value="Unassembled WGS sequence"/>
</dbReference>
<dbReference type="PATRIC" id="fig|29423.5.peg.84"/>